<proteinExistence type="predicted"/>
<dbReference type="Gene3D" id="3.30.1180.10">
    <property type="match status" value="1"/>
</dbReference>
<dbReference type="InterPro" id="IPR050270">
    <property type="entry name" value="DegV_domain_contain"/>
</dbReference>
<dbReference type="Gene3D" id="3.40.50.10170">
    <property type="match status" value="1"/>
</dbReference>
<dbReference type="InterPro" id="IPR003797">
    <property type="entry name" value="DegV"/>
</dbReference>
<dbReference type="SUPFAM" id="SSF82549">
    <property type="entry name" value="DAK1/DegV-like"/>
    <property type="match status" value="1"/>
</dbReference>
<dbReference type="Proteomes" id="UP001612741">
    <property type="component" value="Unassembled WGS sequence"/>
</dbReference>
<dbReference type="EMBL" id="JBITGY010000003">
    <property type="protein sequence ID" value="MFI6498435.1"/>
    <property type="molecule type" value="Genomic_DNA"/>
</dbReference>
<protein>
    <submittedName>
        <fullName evidence="2">DegV family protein</fullName>
    </submittedName>
</protein>
<dbReference type="PANTHER" id="PTHR33434">
    <property type="entry name" value="DEGV DOMAIN-CONTAINING PROTEIN DR_1986-RELATED"/>
    <property type="match status" value="1"/>
</dbReference>
<dbReference type="NCBIfam" id="TIGR00762">
    <property type="entry name" value="DegV"/>
    <property type="match status" value="1"/>
</dbReference>
<sequence length="271" mass="26985">MPPSVAVVTDSTAYLPPVGGITVVPLSVVAGGVSYDEPDYTGDLAAATTSQPSPDRFAAVYATLAEAGHTAVVSVHLSSALSGTAGAAALAGASAALPVEVVDSRSLAMGLGYPVLAAAREAARGAGLTAVAEAARACAAATRTFFCVDTLDQLRRSGRVSATASIFGSALMIKPLLHISGGTIQPLEKVRTAARAVARMEDLAVEAAGSAPVDVAVQHVGASERAQVLAERLKGRLPAVRELRVVEVGAVVGAHVGPGMVGITVAPGGYG</sequence>
<comment type="caution">
    <text evidence="2">The sequence shown here is derived from an EMBL/GenBank/DDBJ whole genome shotgun (WGS) entry which is preliminary data.</text>
</comment>
<evidence type="ECO:0000313" key="3">
    <source>
        <dbReference type="Proteomes" id="UP001612741"/>
    </source>
</evidence>
<dbReference type="RefSeq" id="WP_397081681.1">
    <property type="nucleotide sequence ID" value="NZ_JBITGY010000003.1"/>
</dbReference>
<keyword evidence="3" id="KW-1185">Reference proteome</keyword>
<evidence type="ECO:0000256" key="1">
    <source>
        <dbReference type="ARBA" id="ARBA00023121"/>
    </source>
</evidence>
<dbReference type="InterPro" id="IPR043168">
    <property type="entry name" value="DegV_C"/>
</dbReference>
<dbReference type="PROSITE" id="PS51482">
    <property type="entry name" value="DEGV"/>
    <property type="match status" value="1"/>
</dbReference>
<evidence type="ECO:0000313" key="2">
    <source>
        <dbReference type="EMBL" id="MFI6498435.1"/>
    </source>
</evidence>
<reference evidence="2 3" key="1">
    <citation type="submission" date="2024-10" db="EMBL/GenBank/DDBJ databases">
        <title>The Natural Products Discovery Center: Release of the First 8490 Sequenced Strains for Exploring Actinobacteria Biosynthetic Diversity.</title>
        <authorList>
            <person name="Kalkreuter E."/>
            <person name="Kautsar S.A."/>
            <person name="Yang D."/>
            <person name="Bader C.D."/>
            <person name="Teijaro C.N."/>
            <person name="Fluegel L."/>
            <person name="Davis C.M."/>
            <person name="Simpson J.R."/>
            <person name="Lauterbach L."/>
            <person name="Steele A.D."/>
            <person name="Gui C."/>
            <person name="Meng S."/>
            <person name="Li G."/>
            <person name="Viehrig K."/>
            <person name="Ye F."/>
            <person name="Su P."/>
            <person name="Kiefer A.F."/>
            <person name="Nichols A."/>
            <person name="Cepeda A.J."/>
            <person name="Yan W."/>
            <person name="Fan B."/>
            <person name="Jiang Y."/>
            <person name="Adhikari A."/>
            <person name="Zheng C.-J."/>
            <person name="Schuster L."/>
            <person name="Cowan T.M."/>
            <person name="Smanski M.J."/>
            <person name="Chevrette M.G."/>
            <person name="De Carvalho L.P.S."/>
            <person name="Shen B."/>
        </authorList>
    </citation>
    <scope>NUCLEOTIDE SEQUENCE [LARGE SCALE GENOMIC DNA]</scope>
    <source>
        <strain evidence="2 3">NPDC050545</strain>
    </source>
</reference>
<gene>
    <name evidence="2" type="ORF">ACIBG2_13665</name>
</gene>
<dbReference type="Pfam" id="PF02645">
    <property type="entry name" value="DegV"/>
    <property type="match status" value="1"/>
</dbReference>
<name>A0ABW7YRA6_9ACTN</name>
<keyword evidence="1" id="KW-0446">Lipid-binding</keyword>
<organism evidence="2 3">
    <name type="scientific">Nonomuraea typhae</name>
    <dbReference type="NCBI Taxonomy" id="2603600"/>
    <lineage>
        <taxon>Bacteria</taxon>
        <taxon>Bacillati</taxon>
        <taxon>Actinomycetota</taxon>
        <taxon>Actinomycetes</taxon>
        <taxon>Streptosporangiales</taxon>
        <taxon>Streptosporangiaceae</taxon>
        <taxon>Nonomuraea</taxon>
    </lineage>
</organism>
<accession>A0ABW7YRA6</accession>
<dbReference type="PANTHER" id="PTHR33434:SF2">
    <property type="entry name" value="FATTY ACID-BINDING PROTEIN TM_1468"/>
    <property type="match status" value="1"/>
</dbReference>